<dbReference type="Proteomes" id="UP001239167">
    <property type="component" value="Unassembled WGS sequence"/>
</dbReference>
<name>A0ABT9Y8H1_9FIRM</name>
<organism evidence="1 2">
    <name type="scientific">Pectinatus haikarae</name>
    <dbReference type="NCBI Taxonomy" id="349096"/>
    <lineage>
        <taxon>Bacteria</taxon>
        <taxon>Bacillati</taxon>
        <taxon>Bacillota</taxon>
        <taxon>Negativicutes</taxon>
        <taxon>Selenomonadales</taxon>
        <taxon>Selenomonadaceae</taxon>
        <taxon>Pectinatus</taxon>
    </lineage>
</organism>
<sequence length="288" mass="33590">MLNSMMNYPYPVLRNKPADYKTCTFSAEIKKTDKTNGYSLDIVYKTDNNQIKELLDKRKITYALQIQCISTWYRKLEISETSKQTLFLSSDMIHERVDMCPCIIALEDIADFKNDDFSEDFNGISFKLNKGEVAAIGERQKFDAVYESDIIKKGDPIVHFINDTNSSVMYCEWEYNTIQIHLPQSQYKQYTKIGWYESWKVPMLNAVYVVPAIVQGISMIYQDEFNNGDRNLESYLWYKTLKVLIQKTAKDDDREYKKMLNDPIRTAQLLLNDNSSQALELIAKSARL</sequence>
<gene>
    <name evidence="1" type="ORF">J2S01_001845</name>
</gene>
<accession>A0ABT9Y8H1</accession>
<keyword evidence="2" id="KW-1185">Reference proteome</keyword>
<dbReference type="EMBL" id="JAUSUE010000012">
    <property type="protein sequence ID" value="MDQ0204123.1"/>
    <property type="molecule type" value="Genomic_DNA"/>
</dbReference>
<dbReference type="RefSeq" id="WP_307224319.1">
    <property type="nucleotide sequence ID" value="NZ_CP116940.1"/>
</dbReference>
<evidence type="ECO:0000313" key="1">
    <source>
        <dbReference type="EMBL" id="MDQ0204123.1"/>
    </source>
</evidence>
<reference evidence="1 2" key="1">
    <citation type="submission" date="2023-07" db="EMBL/GenBank/DDBJ databases">
        <title>Genomic Encyclopedia of Type Strains, Phase IV (KMG-IV): sequencing the most valuable type-strain genomes for metagenomic binning, comparative biology and taxonomic classification.</title>
        <authorList>
            <person name="Goeker M."/>
        </authorList>
    </citation>
    <scope>NUCLEOTIDE SEQUENCE [LARGE SCALE GENOMIC DNA]</scope>
    <source>
        <strain evidence="1 2">DSM 16980</strain>
    </source>
</reference>
<protein>
    <submittedName>
        <fullName evidence="1">Uncharacterized protein</fullName>
    </submittedName>
</protein>
<comment type="caution">
    <text evidence="1">The sequence shown here is derived from an EMBL/GenBank/DDBJ whole genome shotgun (WGS) entry which is preliminary data.</text>
</comment>
<evidence type="ECO:0000313" key="2">
    <source>
        <dbReference type="Proteomes" id="UP001239167"/>
    </source>
</evidence>
<proteinExistence type="predicted"/>